<feature type="compositionally biased region" description="Polar residues" evidence="2">
    <location>
        <begin position="273"/>
        <end position="282"/>
    </location>
</feature>
<evidence type="ECO:0000256" key="1">
    <source>
        <dbReference type="SAM" id="Coils"/>
    </source>
</evidence>
<name>A0A024GV60_9STRA</name>
<dbReference type="Proteomes" id="UP000053237">
    <property type="component" value="Unassembled WGS sequence"/>
</dbReference>
<dbReference type="AlphaFoldDB" id="A0A024GV60"/>
<dbReference type="InParanoid" id="A0A024GV60"/>
<organism evidence="3 4">
    <name type="scientific">Albugo candida</name>
    <dbReference type="NCBI Taxonomy" id="65357"/>
    <lineage>
        <taxon>Eukaryota</taxon>
        <taxon>Sar</taxon>
        <taxon>Stramenopiles</taxon>
        <taxon>Oomycota</taxon>
        <taxon>Peronosporomycetes</taxon>
        <taxon>Albuginales</taxon>
        <taxon>Albuginaceae</taxon>
        <taxon>Albugo</taxon>
    </lineage>
</organism>
<keyword evidence="1" id="KW-0175">Coiled coil</keyword>
<proteinExistence type="predicted"/>
<evidence type="ECO:0000256" key="2">
    <source>
        <dbReference type="SAM" id="MobiDB-lite"/>
    </source>
</evidence>
<comment type="caution">
    <text evidence="3">The sequence shown here is derived from an EMBL/GenBank/DDBJ whole genome shotgun (WGS) entry which is preliminary data.</text>
</comment>
<feature type="coiled-coil region" evidence="1">
    <location>
        <begin position="163"/>
        <end position="246"/>
    </location>
</feature>
<protein>
    <submittedName>
        <fullName evidence="3">Uncharacterized protein</fullName>
    </submittedName>
</protein>
<dbReference type="STRING" id="65357.A0A024GV60"/>
<feature type="region of interest" description="Disordered" evidence="2">
    <location>
        <begin position="259"/>
        <end position="298"/>
    </location>
</feature>
<sequence length="324" mass="37363">MREHDAELLLLTERSVTGPLSSFVPPRIRNRCPHCHESFGSASLSIHVNRCRSLLENDSEESTAKTHDLKSHQRKSRKAHTLIDLCLKVIMNNFHVTCMDKIYTQPEHQAALIASLPMSLIHRIVMSLVMDGKQTRAALDQERTKRHQSEQDLERIAQHNFQLKDASRQGLLLQKRLQEEEELLGRFNSSLISTRQECHALKIEIKQLKVKCSQHEKEKLRSDAKLDRLHVKNEELKSKLNAAKMREVEAFKTLTRLAKRHSINSTKREPENSTDCSNQKESSPTRESNRTFMKFKVHKRPASGLSKIPYPSGFDSYLCQQIKS</sequence>
<evidence type="ECO:0000313" key="3">
    <source>
        <dbReference type="EMBL" id="CCI50635.1"/>
    </source>
</evidence>
<dbReference type="EMBL" id="CAIX01000886">
    <property type="protein sequence ID" value="CCI50635.1"/>
    <property type="molecule type" value="Genomic_DNA"/>
</dbReference>
<keyword evidence="4" id="KW-1185">Reference proteome</keyword>
<dbReference type="OrthoDB" id="109290at2759"/>
<gene>
    <name evidence="3" type="ORF">BN9_126400</name>
</gene>
<accession>A0A024GV60</accession>
<reference evidence="3 4" key="1">
    <citation type="submission" date="2012-05" db="EMBL/GenBank/DDBJ databases">
        <title>Recombination and specialization in a pathogen metapopulation.</title>
        <authorList>
            <person name="Gardiner A."/>
            <person name="Kemen E."/>
            <person name="Schultz-Larsen T."/>
            <person name="MacLean D."/>
            <person name="Van Oosterhout C."/>
            <person name="Jones J.D.G."/>
        </authorList>
    </citation>
    <scope>NUCLEOTIDE SEQUENCE [LARGE SCALE GENOMIC DNA]</scope>
    <source>
        <strain evidence="3 4">Ac Nc2</strain>
    </source>
</reference>
<evidence type="ECO:0000313" key="4">
    <source>
        <dbReference type="Proteomes" id="UP000053237"/>
    </source>
</evidence>